<name>A0A2U2RGW9_9MICO</name>
<evidence type="ECO:0000256" key="1">
    <source>
        <dbReference type="SAM" id="Phobius"/>
    </source>
</evidence>
<dbReference type="AlphaFoldDB" id="A0A2U2RGW9"/>
<dbReference type="EMBL" id="QFKX01000007">
    <property type="protein sequence ID" value="PWH05119.1"/>
    <property type="molecule type" value="Genomic_DNA"/>
</dbReference>
<feature type="transmembrane region" description="Helical" evidence="1">
    <location>
        <begin position="48"/>
        <end position="68"/>
    </location>
</feature>
<evidence type="ECO:0000313" key="3">
    <source>
        <dbReference type="Proteomes" id="UP000245590"/>
    </source>
</evidence>
<dbReference type="RefSeq" id="WP_109276859.1">
    <property type="nucleotide sequence ID" value="NZ_QFKX01000007.1"/>
</dbReference>
<feature type="transmembrane region" description="Helical" evidence="1">
    <location>
        <begin position="21"/>
        <end position="42"/>
    </location>
</feature>
<feature type="transmembrane region" description="Helical" evidence="1">
    <location>
        <begin position="108"/>
        <end position="127"/>
    </location>
</feature>
<keyword evidence="3" id="KW-1185">Reference proteome</keyword>
<keyword evidence="1" id="KW-1133">Transmembrane helix</keyword>
<proteinExistence type="predicted"/>
<dbReference type="Proteomes" id="UP000245590">
    <property type="component" value="Unassembled WGS sequence"/>
</dbReference>
<reference evidence="2 3" key="1">
    <citation type="submission" date="2018-05" db="EMBL/GenBank/DDBJ databases">
        <title>Brachybacterium sp. M1HQ-2T, whole genome shotgun sequence.</title>
        <authorList>
            <person name="Tuo L."/>
        </authorList>
    </citation>
    <scope>NUCLEOTIDE SEQUENCE [LARGE SCALE GENOMIC DNA]</scope>
    <source>
        <strain evidence="2 3">M1HQ-2</strain>
    </source>
</reference>
<feature type="transmembrane region" description="Helical" evidence="1">
    <location>
        <begin position="139"/>
        <end position="159"/>
    </location>
</feature>
<keyword evidence="1" id="KW-0812">Transmembrane</keyword>
<keyword evidence="1" id="KW-0472">Membrane</keyword>
<evidence type="ECO:0000313" key="2">
    <source>
        <dbReference type="EMBL" id="PWH05119.1"/>
    </source>
</evidence>
<accession>A0A2U2RGW9</accession>
<dbReference type="OrthoDB" id="7632473at2"/>
<protein>
    <submittedName>
        <fullName evidence="2">Uncharacterized protein</fullName>
    </submittedName>
</protein>
<organism evidence="2 3">
    <name type="scientific">Brachybacterium endophyticum</name>
    <dbReference type="NCBI Taxonomy" id="2182385"/>
    <lineage>
        <taxon>Bacteria</taxon>
        <taxon>Bacillati</taxon>
        <taxon>Actinomycetota</taxon>
        <taxon>Actinomycetes</taxon>
        <taxon>Micrococcales</taxon>
        <taxon>Dermabacteraceae</taxon>
        <taxon>Brachybacterium</taxon>
    </lineage>
</organism>
<gene>
    <name evidence="2" type="ORF">DEO23_15105</name>
</gene>
<sequence length="178" mass="18259">MTQLRPAPLALRRGRAYARDCLGYMGIAAALLPIGVPVALGIHDTEIARVIALVSSSIPPILASLWAARAESAGSAATWGKRRERLQVVAAGPSTGPASFPRALLRNAVKIALPWELGHVVAIGAVYGDLDDGSSSAPVSAAMILVYPLVLGLLGTVVLGSGIGLHDRLAGTRVVTAS</sequence>
<comment type="caution">
    <text evidence="2">The sequence shown here is derived from an EMBL/GenBank/DDBJ whole genome shotgun (WGS) entry which is preliminary data.</text>
</comment>